<sequence>MGYLSDSTLSCQEHETSRGGQQCPPKTTQQQEKEKGATSSFHATIPRCRNSADLAQELTLALSLQSRAKVSQFLFVFAKIKIRHKTMKPRRREPSLSSISTNELTDRTAGTVF</sequence>
<keyword evidence="2" id="KW-1185">Reference proteome</keyword>
<organism evidence="1 2">
    <name type="scientific">Sphaerodactylus townsendi</name>
    <dbReference type="NCBI Taxonomy" id="933632"/>
    <lineage>
        <taxon>Eukaryota</taxon>
        <taxon>Metazoa</taxon>
        <taxon>Chordata</taxon>
        <taxon>Craniata</taxon>
        <taxon>Vertebrata</taxon>
        <taxon>Euteleostomi</taxon>
        <taxon>Lepidosauria</taxon>
        <taxon>Squamata</taxon>
        <taxon>Bifurcata</taxon>
        <taxon>Gekkota</taxon>
        <taxon>Sphaerodactylidae</taxon>
        <taxon>Sphaerodactylus</taxon>
    </lineage>
</organism>
<name>A0ACB8EXH1_9SAUR</name>
<dbReference type="EMBL" id="CM037625">
    <property type="protein sequence ID" value="KAH7997621.1"/>
    <property type="molecule type" value="Genomic_DNA"/>
</dbReference>
<accession>A0ACB8EXH1</accession>
<protein>
    <submittedName>
        <fullName evidence="1">Uncharacterized protein</fullName>
    </submittedName>
</protein>
<comment type="caution">
    <text evidence="1">The sequence shown here is derived from an EMBL/GenBank/DDBJ whole genome shotgun (WGS) entry which is preliminary data.</text>
</comment>
<proteinExistence type="predicted"/>
<gene>
    <name evidence="1" type="ORF">K3G42_004174</name>
</gene>
<dbReference type="Proteomes" id="UP000827872">
    <property type="component" value="Linkage Group LG12"/>
</dbReference>
<reference evidence="1" key="1">
    <citation type="submission" date="2021-08" db="EMBL/GenBank/DDBJ databases">
        <title>The first chromosome-level gecko genome reveals the dynamic sex chromosomes of Neotropical dwarf geckos (Sphaerodactylidae: Sphaerodactylus).</title>
        <authorList>
            <person name="Pinto B.J."/>
            <person name="Keating S.E."/>
            <person name="Gamble T."/>
        </authorList>
    </citation>
    <scope>NUCLEOTIDE SEQUENCE</scope>
    <source>
        <strain evidence="1">TG3544</strain>
    </source>
</reference>
<evidence type="ECO:0000313" key="2">
    <source>
        <dbReference type="Proteomes" id="UP000827872"/>
    </source>
</evidence>
<evidence type="ECO:0000313" key="1">
    <source>
        <dbReference type="EMBL" id="KAH7997621.1"/>
    </source>
</evidence>